<feature type="domain" description="DUF7134" evidence="13">
    <location>
        <begin position="3"/>
        <end position="166"/>
    </location>
</feature>
<dbReference type="Proteomes" id="UP001157160">
    <property type="component" value="Unassembled WGS sequence"/>
</dbReference>
<dbReference type="Pfam" id="PF23539">
    <property type="entry name" value="DUF7134"/>
    <property type="match status" value="1"/>
</dbReference>
<dbReference type="EC" id="2.7.13.3" evidence="2"/>
<dbReference type="PANTHER" id="PTHR24421:SF10">
    <property type="entry name" value="NITRATE_NITRITE SENSOR PROTEIN NARQ"/>
    <property type="match status" value="1"/>
</dbReference>
<evidence type="ECO:0000256" key="10">
    <source>
        <dbReference type="SAM" id="Phobius"/>
    </source>
</evidence>
<dbReference type="Pfam" id="PF07730">
    <property type="entry name" value="HisKA_3"/>
    <property type="match status" value="1"/>
</dbReference>
<evidence type="ECO:0000256" key="9">
    <source>
        <dbReference type="SAM" id="MobiDB-lite"/>
    </source>
</evidence>
<dbReference type="InterPro" id="IPR036890">
    <property type="entry name" value="HATPase_C_sf"/>
</dbReference>
<dbReference type="InterPro" id="IPR003594">
    <property type="entry name" value="HATPase_dom"/>
</dbReference>
<feature type="region of interest" description="Disordered" evidence="9">
    <location>
        <begin position="405"/>
        <end position="463"/>
    </location>
</feature>
<dbReference type="Gene3D" id="1.20.5.1930">
    <property type="match status" value="1"/>
</dbReference>
<keyword evidence="6" id="KW-0418">Kinase</keyword>
<evidence type="ECO:0000259" key="13">
    <source>
        <dbReference type="Pfam" id="PF23539"/>
    </source>
</evidence>
<evidence type="ECO:0000313" key="14">
    <source>
        <dbReference type="EMBL" id="GMA27023.1"/>
    </source>
</evidence>
<evidence type="ECO:0000259" key="12">
    <source>
        <dbReference type="Pfam" id="PF07730"/>
    </source>
</evidence>
<reference evidence="14 15" key="1">
    <citation type="journal article" date="2014" name="Int. J. Syst. Evol. Microbiol.">
        <title>Complete genome sequence of Corynebacterium casei LMG S-19264T (=DSM 44701T), isolated from a smear-ripened cheese.</title>
        <authorList>
            <consortium name="US DOE Joint Genome Institute (JGI-PGF)"/>
            <person name="Walter F."/>
            <person name="Albersmeier A."/>
            <person name="Kalinowski J."/>
            <person name="Ruckert C."/>
        </authorList>
    </citation>
    <scope>NUCLEOTIDE SEQUENCE [LARGE SCALE GENOMIC DNA]</scope>
    <source>
        <strain evidence="14 15">NBRC 112289</strain>
    </source>
</reference>
<evidence type="ECO:0000259" key="11">
    <source>
        <dbReference type="Pfam" id="PF02518"/>
    </source>
</evidence>
<feature type="transmembrane region" description="Helical" evidence="10">
    <location>
        <begin position="101"/>
        <end position="120"/>
    </location>
</feature>
<keyword evidence="5" id="KW-0547">Nucleotide-binding</keyword>
<keyword evidence="4" id="KW-0808">Transferase</keyword>
<keyword evidence="8" id="KW-0902">Two-component regulatory system</keyword>
<accession>A0AA37UCV3</accession>
<evidence type="ECO:0000256" key="3">
    <source>
        <dbReference type="ARBA" id="ARBA00022553"/>
    </source>
</evidence>
<feature type="domain" description="Histidine kinase/HSP90-like ATPase" evidence="11">
    <location>
        <begin position="296"/>
        <end position="390"/>
    </location>
</feature>
<protein>
    <recommendedName>
        <fullName evidence="2">histidine kinase</fullName>
        <ecNumber evidence="2">2.7.13.3</ecNumber>
    </recommendedName>
</protein>
<comment type="catalytic activity">
    <reaction evidence="1">
        <text>ATP + protein L-histidine = ADP + protein N-phospho-L-histidine.</text>
        <dbReference type="EC" id="2.7.13.3"/>
    </reaction>
</comment>
<evidence type="ECO:0000256" key="4">
    <source>
        <dbReference type="ARBA" id="ARBA00022679"/>
    </source>
</evidence>
<dbReference type="InterPro" id="IPR011712">
    <property type="entry name" value="Sig_transdc_His_kin_sub3_dim/P"/>
</dbReference>
<dbReference type="SUPFAM" id="SSF55874">
    <property type="entry name" value="ATPase domain of HSP90 chaperone/DNA topoisomerase II/histidine kinase"/>
    <property type="match status" value="1"/>
</dbReference>
<dbReference type="AlphaFoldDB" id="A0AA37UCV3"/>
<dbReference type="GO" id="GO:0000155">
    <property type="term" value="F:phosphorelay sensor kinase activity"/>
    <property type="evidence" value="ECO:0007669"/>
    <property type="project" value="InterPro"/>
</dbReference>
<evidence type="ECO:0000256" key="7">
    <source>
        <dbReference type="ARBA" id="ARBA00022840"/>
    </source>
</evidence>
<dbReference type="CDD" id="cd16917">
    <property type="entry name" value="HATPase_UhpB-NarQ-NarX-like"/>
    <property type="match status" value="1"/>
</dbReference>
<dbReference type="RefSeq" id="WP_284229254.1">
    <property type="nucleotide sequence ID" value="NZ_BSUL01000001.1"/>
</dbReference>
<feature type="transmembrane region" description="Helical" evidence="10">
    <location>
        <begin position="31"/>
        <end position="50"/>
    </location>
</feature>
<dbReference type="InterPro" id="IPR050482">
    <property type="entry name" value="Sensor_HK_TwoCompSys"/>
</dbReference>
<evidence type="ECO:0000313" key="15">
    <source>
        <dbReference type="Proteomes" id="UP001157160"/>
    </source>
</evidence>
<organism evidence="14 15">
    <name type="scientific">Arenivirga flava</name>
    <dbReference type="NCBI Taxonomy" id="1930060"/>
    <lineage>
        <taxon>Bacteria</taxon>
        <taxon>Bacillati</taxon>
        <taxon>Actinomycetota</taxon>
        <taxon>Actinomycetes</taxon>
        <taxon>Micrococcales</taxon>
        <taxon>Microbacteriaceae</taxon>
        <taxon>Arenivirga</taxon>
    </lineage>
</organism>
<evidence type="ECO:0000256" key="1">
    <source>
        <dbReference type="ARBA" id="ARBA00000085"/>
    </source>
</evidence>
<feature type="transmembrane region" description="Helical" evidence="10">
    <location>
        <begin position="140"/>
        <end position="168"/>
    </location>
</feature>
<evidence type="ECO:0000256" key="2">
    <source>
        <dbReference type="ARBA" id="ARBA00012438"/>
    </source>
</evidence>
<dbReference type="Gene3D" id="3.30.565.10">
    <property type="entry name" value="Histidine kinase-like ATPase, C-terminal domain"/>
    <property type="match status" value="1"/>
</dbReference>
<dbReference type="InterPro" id="IPR055558">
    <property type="entry name" value="DUF7134"/>
</dbReference>
<keyword evidence="7" id="KW-0067">ATP-binding</keyword>
<gene>
    <name evidence="14" type="ORF">GCM10025874_02760</name>
</gene>
<dbReference type="Pfam" id="PF02518">
    <property type="entry name" value="HATPase_c"/>
    <property type="match status" value="1"/>
</dbReference>
<dbReference type="EMBL" id="BSUL01000001">
    <property type="protein sequence ID" value="GMA27023.1"/>
    <property type="molecule type" value="Genomic_DNA"/>
</dbReference>
<proteinExistence type="predicted"/>
<keyword evidence="15" id="KW-1185">Reference proteome</keyword>
<keyword evidence="10" id="KW-1133">Transmembrane helix</keyword>
<evidence type="ECO:0000256" key="8">
    <source>
        <dbReference type="ARBA" id="ARBA00023012"/>
    </source>
</evidence>
<dbReference type="GO" id="GO:0046983">
    <property type="term" value="F:protein dimerization activity"/>
    <property type="evidence" value="ECO:0007669"/>
    <property type="project" value="InterPro"/>
</dbReference>
<name>A0AA37UCV3_9MICO</name>
<keyword evidence="10" id="KW-0472">Membrane</keyword>
<dbReference type="GO" id="GO:0005524">
    <property type="term" value="F:ATP binding"/>
    <property type="evidence" value="ECO:0007669"/>
    <property type="project" value="UniProtKB-KW"/>
</dbReference>
<evidence type="ECO:0000256" key="5">
    <source>
        <dbReference type="ARBA" id="ARBA00022741"/>
    </source>
</evidence>
<comment type="caution">
    <text evidence="14">The sequence shown here is derived from an EMBL/GenBank/DDBJ whole genome shotgun (WGS) entry which is preliminary data.</text>
</comment>
<keyword evidence="10" id="KW-0812">Transmembrane</keyword>
<feature type="domain" description="Signal transduction histidine kinase subgroup 3 dimerisation and phosphoacceptor" evidence="12">
    <location>
        <begin position="189"/>
        <end position="255"/>
    </location>
</feature>
<evidence type="ECO:0000256" key="6">
    <source>
        <dbReference type="ARBA" id="ARBA00022777"/>
    </source>
</evidence>
<keyword evidence="3" id="KW-0597">Phosphoprotein</keyword>
<dbReference type="GO" id="GO:0016020">
    <property type="term" value="C:membrane"/>
    <property type="evidence" value="ECO:0007669"/>
    <property type="project" value="InterPro"/>
</dbReference>
<dbReference type="PANTHER" id="PTHR24421">
    <property type="entry name" value="NITRATE/NITRITE SENSOR PROTEIN NARX-RELATED"/>
    <property type="match status" value="1"/>
</dbReference>
<sequence>MNRRLRPWQYAMDVGIAIVYLVFTVPGQLTASGSPTAGIAVLAVYAMALLLRRFSPGSALGIAWVGAITQVAFDVYPNLFNVAVLAVVYTTAAYGGRVVRWLGLASVGLGAIVASCYFLLRQEVIGGADIFAWSGLPTAVLQFGVSAATLVTVIGLPWLLGLLVRAIVRTRESGRAREAAERDVALEQERGRIARDMHDIVAHSLAVVIAQADGARYAARADPTAVDTALATIAGTAREALGDVRVMLNQLRHSQNDAPQPVLSDLGRLIEQVRASGLDVRQVEHGEPAPLGAARELAVYRIVQEALTNALRHGDRERPVELLFDWHTTELRLDISNWLRPEAVLTGTATGSTGHGHGLAGMRERAALAGGAVELSAQGGRFRVRLAVPVSATAAIAIQAPAGTGPTVLVAPASPRTPGSPATAPGLLPFWAGAASAHAQPDDSRPPVSAPSGPDRTEGSSTP</sequence>